<dbReference type="Proteomes" id="UP001199314">
    <property type="component" value="Unassembled WGS sequence"/>
</dbReference>
<dbReference type="EMBL" id="JAIQZE010000018">
    <property type="protein sequence ID" value="MBZ9779849.1"/>
    <property type="molecule type" value="Genomic_DNA"/>
</dbReference>
<proteinExistence type="predicted"/>
<evidence type="ECO:0000313" key="2">
    <source>
        <dbReference type="Proteomes" id="UP001199314"/>
    </source>
</evidence>
<protein>
    <recommendedName>
        <fullName evidence="3">SHOCT domain-containing protein</fullName>
    </recommendedName>
</protein>
<gene>
    <name evidence="1" type="ORF">LB452_13050</name>
</gene>
<evidence type="ECO:0000313" key="1">
    <source>
        <dbReference type="EMBL" id="MBZ9779849.1"/>
    </source>
</evidence>
<sequence length="178" mass="20330">MKNILLFIALISTVTYGQKLSYQDIEDSNRRPSTRNVSEYISKDGISFKEGETLTIGEPSGDLDRYAYIIKMDAIGSIEPVDITARDWVSEIIKFKMDGSRRQGWEIVAVTKTKLGLARYYIDLESAIEYGEIKTSLLSREDAIDKLKEAKDLLDLEMMTQKEYDALKEKLTPIIMDK</sequence>
<reference evidence="2" key="1">
    <citation type="submission" date="2023-07" db="EMBL/GenBank/DDBJ databases">
        <title>Novel species isolated from saline lakes on Tibetan Plateau.</title>
        <authorList>
            <person name="Lu H."/>
        </authorList>
    </citation>
    <scope>NUCLEOTIDE SEQUENCE [LARGE SCALE GENOMIC DNA]</scope>
    <source>
        <strain evidence="2">CAK8W</strain>
    </source>
</reference>
<name>A0ABS7XLI4_9FLAO</name>
<organism evidence="1 2">
    <name type="scientific">Psychroflexus longus</name>
    <dbReference type="NCBI Taxonomy" id="2873596"/>
    <lineage>
        <taxon>Bacteria</taxon>
        <taxon>Pseudomonadati</taxon>
        <taxon>Bacteroidota</taxon>
        <taxon>Flavobacteriia</taxon>
        <taxon>Flavobacteriales</taxon>
        <taxon>Flavobacteriaceae</taxon>
        <taxon>Psychroflexus</taxon>
    </lineage>
</organism>
<comment type="caution">
    <text evidence="1">The sequence shown here is derived from an EMBL/GenBank/DDBJ whole genome shotgun (WGS) entry which is preliminary data.</text>
</comment>
<keyword evidence="2" id="KW-1185">Reference proteome</keyword>
<evidence type="ECO:0008006" key="3">
    <source>
        <dbReference type="Google" id="ProtNLM"/>
    </source>
</evidence>
<dbReference type="RefSeq" id="WP_224462179.1">
    <property type="nucleotide sequence ID" value="NZ_JAIQZE010000018.1"/>
</dbReference>
<accession>A0ABS7XLI4</accession>